<dbReference type="GO" id="GO:0052837">
    <property type="term" value="P:thiazole biosynthetic process"/>
    <property type="evidence" value="ECO:0007669"/>
    <property type="project" value="InterPro"/>
</dbReference>
<dbReference type="InterPro" id="IPR036873">
    <property type="entry name" value="Rhodanese-like_dom_sf"/>
</dbReference>
<accession>A0A2P5SZE9</accession>
<dbReference type="SUPFAM" id="SSF52821">
    <property type="entry name" value="Rhodanese/Cell cycle control phosphatase"/>
    <property type="match status" value="1"/>
</dbReference>
<comment type="caution">
    <text evidence="2">The sequence shown here is derived from an EMBL/GenBank/DDBJ whole genome shotgun (WGS) entry which is preliminary data.</text>
</comment>
<dbReference type="Pfam" id="PF00581">
    <property type="entry name" value="Rhodanese"/>
    <property type="match status" value="1"/>
</dbReference>
<dbReference type="EMBL" id="PDKT01000005">
    <property type="protein sequence ID" value="PPI87711.1"/>
    <property type="molecule type" value="Genomic_DNA"/>
</dbReference>
<evidence type="ECO:0000313" key="2">
    <source>
        <dbReference type="EMBL" id="PPI87711.1"/>
    </source>
</evidence>
<feature type="domain" description="Rhodanese" evidence="1">
    <location>
        <begin position="49"/>
        <end position="96"/>
    </location>
</feature>
<evidence type="ECO:0000259" key="1">
    <source>
        <dbReference type="PROSITE" id="PS50206"/>
    </source>
</evidence>
<gene>
    <name evidence="2" type="ORF">CRV12_03250</name>
</gene>
<protein>
    <recommendedName>
        <fullName evidence="1">Rhodanese domain-containing protein</fullName>
    </recommendedName>
</protein>
<organism evidence="2 3">
    <name type="scientific">Candidatus Pantoea edessiphila</name>
    <dbReference type="NCBI Taxonomy" id="2044610"/>
    <lineage>
        <taxon>Bacteria</taxon>
        <taxon>Pseudomonadati</taxon>
        <taxon>Pseudomonadota</taxon>
        <taxon>Gammaproteobacteria</taxon>
        <taxon>Enterobacterales</taxon>
        <taxon>Erwiniaceae</taxon>
        <taxon>Pantoea</taxon>
    </lineage>
</organism>
<dbReference type="InterPro" id="IPR026340">
    <property type="entry name" value="THII_Thiazole_biosynth_dom"/>
</dbReference>
<sequence length="106" mass="12563">MSFLRKIVVKLETVLCLKDNEVIIDIRSIDEQKNKPLVFKNNNIKIKSIPFYNLNTKFKKLDQNITWLLYCDSGVMSRLQALYLIEQGFYNVKIYEPSQNILIINY</sequence>
<dbReference type="Proteomes" id="UP000296153">
    <property type="component" value="Unassembled WGS sequence"/>
</dbReference>
<dbReference type="InterPro" id="IPR001763">
    <property type="entry name" value="Rhodanese-like_dom"/>
</dbReference>
<name>A0A2P5SZE9_9GAMM</name>
<proteinExistence type="predicted"/>
<dbReference type="PROSITE" id="PS50206">
    <property type="entry name" value="RHODANESE_3"/>
    <property type="match status" value="1"/>
</dbReference>
<dbReference type="NCBIfam" id="TIGR04271">
    <property type="entry name" value="ThiI_C_thiazole"/>
    <property type="match status" value="1"/>
</dbReference>
<dbReference type="Gene3D" id="3.40.250.10">
    <property type="entry name" value="Rhodanese-like domain"/>
    <property type="match status" value="1"/>
</dbReference>
<evidence type="ECO:0000313" key="3">
    <source>
        <dbReference type="Proteomes" id="UP000296153"/>
    </source>
</evidence>
<dbReference type="AlphaFoldDB" id="A0A2P5SZE9"/>
<dbReference type="OrthoDB" id="9773948at2"/>
<dbReference type="CDD" id="cd00158">
    <property type="entry name" value="RHOD"/>
    <property type="match status" value="1"/>
</dbReference>
<reference evidence="2 3" key="1">
    <citation type="journal article" date="2018" name="Genome Biol. Evol.">
        <title>Cladogenesis and Genomic Streamlining in Extracellular Endosymbionts of Tropical Stink Bugs.</title>
        <authorList>
            <person name="Otero-Bravo A."/>
            <person name="Goffredi S."/>
            <person name="Sabree Z.L."/>
        </authorList>
    </citation>
    <scope>NUCLEOTIDE SEQUENCE [LARGE SCALE GENOMIC DNA]</scope>
    <source>
        <strain evidence="2 3">SoEE</strain>
    </source>
</reference>